<gene>
    <name evidence="1" type="ORF">D8844_04170</name>
</gene>
<dbReference type="AlphaFoldDB" id="A0A3R9N1B3"/>
<evidence type="ECO:0000313" key="1">
    <source>
        <dbReference type="EMBL" id="RSK18037.1"/>
    </source>
</evidence>
<dbReference type="Proteomes" id="UP000267979">
    <property type="component" value="Unassembled WGS sequence"/>
</dbReference>
<accession>A0A3R9N1B3</accession>
<dbReference type="EMBL" id="RMVK01000003">
    <property type="protein sequence ID" value="RSK18037.1"/>
    <property type="molecule type" value="Genomic_DNA"/>
</dbReference>
<reference evidence="1 2" key="1">
    <citation type="submission" date="2018-11" db="EMBL/GenBank/DDBJ databases">
        <title>Species Designations Belie Phenotypic and Genotypic Heterogeneity in Oral Streptococci.</title>
        <authorList>
            <person name="Velsko I."/>
        </authorList>
    </citation>
    <scope>NUCLEOTIDE SEQUENCE [LARGE SCALE GENOMIC DNA]</scope>
    <source>
        <strain evidence="1 2">BCC52</strain>
    </source>
</reference>
<evidence type="ECO:0000313" key="2">
    <source>
        <dbReference type="Proteomes" id="UP000267979"/>
    </source>
</evidence>
<proteinExistence type="predicted"/>
<comment type="caution">
    <text evidence="1">The sequence shown here is derived from an EMBL/GenBank/DDBJ whole genome shotgun (WGS) entry which is preliminary data.</text>
</comment>
<name>A0A3R9N1B3_STROR</name>
<sequence length="54" mass="6395">MSWVHKMKDVKIESAKYDSSKKAKDLHKEYQKILDKFENGKALVIMEESIIRLL</sequence>
<protein>
    <submittedName>
        <fullName evidence="1">Uncharacterized protein</fullName>
    </submittedName>
</protein>
<organism evidence="1 2">
    <name type="scientific">Streptococcus oralis</name>
    <dbReference type="NCBI Taxonomy" id="1303"/>
    <lineage>
        <taxon>Bacteria</taxon>
        <taxon>Bacillati</taxon>
        <taxon>Bacillota</taxon>
        <taxon>Bacilli</taxon>
        <taxon>Lactobacillales</taxon>
        <taxon>Streptococcaceae</taxon>
        <taxon>Streptococcus</taxon>
    </lineage>
</organism>